<dbReference type="Gene3D" id="1.20.1250.20">
    <property type="entry name" value="MFS general substrate transporter like domains"/>
    <property type="match status" value="1"/>
</dbReference>
<protein>
    <submittedName>
        <fullName evidence="9">MFS transporter</fullName>
    </submittedName>
</protein>
<feature type="transmembrane region" description="Helical" evidence="7">
    <location>
        <begin position="290"/>
        <end position="308"/>
    </location>
</feature>
<dbReference type="OrthoDB" id="9775268at2"/>
<feature type="transmembrane region" description="Helical" evidence="7">
    <location>
        <begin position="348"/>
        <end position="370"/>
    </location>
</feature>
<keyword evidence="3" id="KW-1003">Cell membrane</keyword>
<feature type="transmembrane region" description="Helical" evidence="7">
    <location>
        <begin position="105"/>
        <end position="122"/>
    </location>
</feature>
<reference evidence="9 10" key="1">
    <citation type="submission" date="2019-09" db="EMBL/GenBank/DDBJ databases">
        <title>Mumia zhuanghuii sp. nov. isolated from the intestinal contents of plateau pika (Ochotona curzoniae) in the Qinghai-Tibet plateau of China.</title>
        <authorList>
            <person name="Tian Z."/>
        </authorList>
    </citation>
    <scope>NUCLEOTIDE SEQUENCE [LARGE SCALE GENOMIC DNA]</scope>
    <source>
        <strain evidence="10">350</strain>
    </source>
</reference>
<evidence type="ECO:0000256" key="7">
    <source>
        <dbReference type="SAM" id="Phobius"/>
    </source>
</evidence>
<proteinExistence type="predicted"/>
<dbReference type="EMBL" id="VDFQ02000003">
    <property type="protein sequence ID" value="KAA1422872.1"/>
    <property type="molecule type" value="Genomic_DNA"/>
</dbReference>
<evidence type="ECO:0000256" key="2">
    <source>
        <dbReference type="ARBA" id="ARBA00022448"/>
    </source>
</evidence>
<evidence type="ECO:0000259" key="8">
    <source>
        <dbReference type="PROSITE" id="PS50850"/>
    </source>
</evidence>
<feature type="transmembrane region" description="Helical" evidence="7">
    <location>
        <begin position="376"/>
        <end position="400"/>
    </location>
</feature>
<keyword evidence="4 7" id="KW-0812">Transmembrane</keyword>
<comment type="caution">
    <text evidence="9">The sequence shown here is derived from an EMBL/GenBank/DDBJ whole genome shotgun (WGS) entry which is preliminary data.</text>
</comment>
<dbReference type="InterPro" id="IPR010290">
    <property type="entry name" value="TM_effector"/>
</dbReference>
<keyword evidence="2" id="KW-0813">Transport</keyword>
<dbReference type="Proteomes" id="UP000307768">
    <property type="component" value="Unassembled WGS sequence"/>
</dbReference>
<feature type="transmembrane region" description="Helical" evidence="7">
    <location>
        <begin position="78"/>
        <end position="99"/>
    </location>
</feature>
<evidence type="ECO:0000256" key="6">
    <source>
        <dbReference type="ARBA" id="ARBA00023136"/>
    </source>
</evidence>
<feature type="transmembrane region" description="Helical" evidence="7">
    <location>
        <begin position="226"/>
        <end position="249"/>
    </location>
</feature>
<dbReference type="CDD" id="cd06173">
    <property type="entry name" value="MFS_MefA_like"/>
    <property type="match status" value="1"/>
</dbReference>
<gene>
    <name evidence="9" type="ORF">FE697_012035</name>
</gene>
<feature type="transmembrane region" description="Helical" evidence="7">
    <location>
        <begin position="261"/>
        <end position="281"/>
    </location>
</feature>
<organism evidence="9 10">
    <name type="scientific">Mumia zhuanghuii</name>
    <dbReference type="NCBI Taxonomy" id="2585211"/>
    <lineage>
        <taxon>Bacteria</taxon>
        <taxon>Bacillati</taxon>
        <taxon>Actinomycetota</taxon>
        <taxon>Actinomycetes</taxon>
        <taxon>Propionibacteriales</taxon>
        <taxon>Nocardioidaceae</taxon>
        <taxon>Mumia</taxon>
    </lineage>
</organism>
<feature type="transmembrane region" description="Helical" evidence="7">
    <location>
        <begin position="314"/>
        <end position="336"/>
    </location>
</feature>
<dbReference type="SUPFAM" id="SSF103473">
    <property type="entry name" value="MFS general substrate transporter"/>
    <property type="match status" value="1"/>
</dbReference>
<dbReference type="GO" id="GO:0005886">
    <property type="term" value="C:plasma membrane"/>
    <property type="evidence" value="ECO:0007669"/>
    <property type="project" value="UniProtKB-SubCell"/>
</dbReference>
<evidence type="ECO:0000313" key="10">
    <source>
        <dbReference type="Proteomes" id="UP000307768"/>
    </source>
</evidence>
<feature type="transmembrane region" description="Helical" evidence="7">
    <location>
        <begin position="154"/>
        <end position="172"/>
    </location>
</feature>
<evidence type="ECO:0000256" key="1">
    <source>
        <dbReference type="ARBA" id="ARBA00004651"/>
    </source>
</evidence>
<keyword evidence="5 7" id="KW-1133">Transmembrane helix</keyword>
<dbReference type="GO" id="GO:0022857">
    <property type="term" value="F:transmembrane transporter activity"/>
    <property type="evidence" value="ECO:0007669"/>
    <property type="project" value="InterPro"/>
</dbReference>
<dbReference type="AlphaFoldDB" id="A0A5Q6RXR4"/>
<dbReference type="InterPro" id="IPR036259">
    <property type="entry name" value="MFS_trans_sf"/>
</dbReference>
<dbReference type="PANTHER" id="PTHR23513">
    <property type="entry name" value="INTEGRAL MEMBRANE EFFLUX PROTEIN-RELATED"/>
    <property type="match status" value="1"/>
</dbReference>
<evidence type="ECO:0000313" key="9">
    <source>
        <dbReference type="EMBL" id="KAA1422872.1"/>
    </source>
</evidence>
<evidence type="ECO:0000256" key="5">
    <source>
        <dbReference type="ARBA" id="ARBA00022989"/>
    </source>
</evidence>
<name>A0A5Q6RXR4_9ACTN</name>
<dbReference type="PROSITE" id="PS50850">
    <property type="entry name" value="MFS"/>
    <property type="match status" value="1"/>
</dbReference>
<dbReference type="RefSeq" id="WP_149769822.1">
    <property type="nucleotide sequence ID" value="NZ_VDFQ02000003.1"/>
</dbReference>
<feature type="domain" description="Major facilitator superfamily (MFS) profile" evidence="8">
    <location>
        <begin position="12"/>
        <end position="402"/>
    </location>
</feature>
<comment type="subcellular location">
    <subcellularLocation>
        <location evidence="1">Cell membrane</location>
        <topology evidence="1">Multi-pass membrane protein</topology>
    </subcellularLocation>
</comment>
<dbReference type="InterPro" id="IPR020846">
    <property type="entry name" value="MFS_dom"/>
</dbReference>
<accession>A0A5Q6RXR4</accession>
<sequence length="457" mass="47793">MSPTFRALSVRNYRVYASGALISNIGTWMQRVAQDWLVLALTGSGLALGITTGLQLLPALLFSPLAGVVADRFPKRRVLMLTQVAMAVPAAVLGVLAITGVAQAWHVYVLAFVFGVATAFDAPARQSFVVEMVGKDDLANAVGLNSASFNSGRMIGPAVAGVMIAALGSGVVATGWVILLNAVSYFAVFMSLLALRTHDLRPATPASRGRGAVRAGVRYVRSRPDLILILATVFFVGTFGMNFQMTSALMATEVFGKGAQAYGVLGSIMAIGSLAGALLAARRERPTRRLVVGAALVFVAVEIAAGLMPTYLAFALVLPLLGLSALTMVTAANAYIQLTVTPQMRGRVAALYLMVFMGGTPLGAPAIGWVGETFGARWTLILGGIVAAIGIGSATAYYLVRGGLQLQLDVRTRPRLAVVPRDPRAAVRRGDAVEALDDAARLDAAVAEVPAPVRSDV</sequence>
<feature type="transmembrane region" description="Helical" evidence="7">
    <location>
        <begin position="36"/>
        <end position="57"/>
    </location>
</feature>
<dbReference type="Pfam" id="PF05977">
    <property type="entry name" value="MFS_3"/>
    <property type="match status" value="1"/>
</dbReference>
<evidence type="ECO:0000256" key="3">
    <source>
        <dbReference type="ARBA" id="ARBA00022475"/>
    </source>
</evidence>
<keyword evidence="6 7" id="KW-0472">Membrane</keyword>
<evidence type="ECO:0000256" key="4">
    <source>
        <dbReference type="ARBA" id="ARBA00022692"/>
    </source>
</evidence>
<dbReference type="PANTHER" id="PTHR23513:SF11">
    <property type="entry name" value="STAPHYLOFERRIN A TRANSPORTER"/>
    <property type="match status" value="1"/>
</dbReference>